<reference evidence="1 2" key="1">
    <citation type="journal article" date="2010" name="Nature">
        <title>Genome sequencing and analysis of the model grass Brachypodium distachyon.</title>
        <authorList>
            <consortium name="International Brachypodium Initiative"/>
        </authorList>
    </citation>
    <scope>NUCLEOTIDE SEQUENCE [LARGE SCALE GENOMIC DNA]</scope>
    <source>
        <strain evidence="1 2">Bd21</strain>
    </source>
</reference>
<reference evidence="1" key="2">
    <citation type="submission" date="2017-06" db="EMBL/GenBank/DDBJ databases">
        <title>WGS assembly of Brachypodium distachyon.</title>
        <authorList>
            <consortium name="The International Brachypodium Initiative"/>
            <person name="Lucas S."/>
            <person name="Harmon-Smith M."/>
            <person name="Lail K."/>
            <person name="Tice H."/>
            <person name="Grimwood J."/>
            <person name="Bruce D."/>
            <person name="Barry K."/>
            <person name="Shu S."/>
            <person name="Lindquist E."/>
            <person name="Wang M."/>
            <person name="Pitluck S."/>
            <person name="Vogel J.P."/>
            <person name="Garvin D.F."/>
            <person name="Mockler T.C."/>
            <person name="Schmutz J."/>
            <person name="Rokhsar D."/>
            <person name="Bevan M.W."/>
        </authorList>
    </citation>
    <scope>NUCLEOTIDE SEQUENCE</scope>
    <source>
        <strain evidence="1">Bd21</strain>
    </source>
</reference>
<accession>A0A2K2D1V1</accession>
<dbReference type="AlphaFoldDB" id="A0A2K2D1V1"/>
<protein>
    <submittedName>
        <fullName evidence="1 2">Uncharacterized protein</fullName>
    </submittedName>
</protein>
<organism evidence="1">
    <name type="scientific">Brachypodium distachyon</name>
    <name type="common">Purple false brome</name>
    <name type="synonym">Trachynia distachya</name>
    <dbReference type="NCBI Taxonomy" id="15368"/>
    <lineage>
        <taxon>Eukaryota</taxon>
        <taxon>Viridiplantae</taxon>
        <taxon>Streptophyta</taxon>
        <taxon>Embryophyta</taxon>
        <taxon>Tracheophyta</taxon>
        <taxon>Spermatophyta</taxon>
        <taxon>Magnoliopsida</taxon>
        <taxon>Liliopsida</taxon>
        <taxon>Poales</taxon>
        <taxon>Poaceae</taxon>
        <taxon>BOP clade</taxon>
        <taxon>Pooideae</taxon>
        <taxon>Stipodae</taxon>
        <taxon>Brachypodieae</taxon>
        <taxon>Brachypodium</taxon>
    </lineage>
</organism>
<sequence>MTCLRSRGTHTYRTLSARENLHQACAGWRNNKHTLHAAVGRRACKRIQVALSLRGESDALAMKRLHLFPFFCIFHVARGKKAWGGELTIDFDRFDPGS</sequence>
<dbReference type="Gramene" id="PNT68241">
    <property type="protein sequence ID" value="PNT68241"/>
    <property type="gene ID" value="BRADI_3g37686v3"/>
</dbReference>
<reference evidence="2" key="3">
    <citation type="submission" date="2018-08" db="UniProtKB">
        <authorList>
            <consortium name="EnsemblPlants"/>
        </authorList>
    </citation>
    <scope>IDENTIFICATION</scope>
    <source>
        <strain evidence="2">cv. Bd21</strain>
    </source>
</reference>
<evidence type="ECO:0000313" key="2">
    <source>
        <dbReference type="EnsemblPlants" id="PNT68241"/>
    </source>
</evidence>
<gene>
    <name evidence="1" type="ORF">BRADI_3g37686v3</name>
</gene>
<dbReference type="EnsemblPlants" id="PNT68241">
    <property type="protein sequence ID" value="PNT68241"/>
    <property type="gene ID" value="BRADI_3g37686v3"/>
</dbReference>
<dbReference type="Proteomes" id="UP000008810">
    <property type="component" value="Chromosome 3"/>
</dbReference>
<evidence type="ECO:0000313" key="3">
    <source>
        <dbReference type="Proteomes" id="UP000008810"/>
    </source>
</evidence>
<name>A0A2K2D1V1_BRADI</name>
<dbReference type="EMBL" id="CM000882">
    <property type="protein sequence ID" value="PNT68241.1"/>
    <property type="molecule type" value="Genomic_DNA"/>
</dbReference>
<proteinExistence type="predicted"/>
<dbReference type="InParanoid" id="A0A2K2D1V1"/>
<evidence type="ECO:0000313" key="1">
    <source>
        <dbReference type="EMBL" id="PNT68241.1"/>
    </source>
</evidence>
<keyword evidence="3" id="KW-1185">Reference proteome</keyword>